<name>A0A0K2VFP2_LEPSM</name>
<accession>A0A0K2VFP2</accession>
<dbReference type="EMBL" id="HACA01031636">
    <property type="protein sequence ID" value="CDW48997.1"/>
    <property type="molecule type" value="Transcribed_RNA"/>
</dbReference>
<organism evidence="1">
    <name type="scientific">Lepeophtheirus salmonis</name>
    <name type="common">Salmon louse</name>
    <name type="synonym">Caligus salmonis</name>
    <dbReference type="NCBI Taxonomy" id="72036"/>
    <lineage>
        <taxon>Eukaryota</taxon>
        <taxon>Metazoa</taxon>
        <taxon>Ecdysozoa</taxon>
        <taxon>Arthropoda</taxon>
        <taxon>Crustacea</taxon>
        <taxon>Multicrustacea</taxon>
        <taxon>Hexanauplia</taxon>
        <taxon>Copepoda</taxon>
        <taxon>Siphonostomatoida</taxon>
        <taxon>Caligidae</taxon>
        <taxon>Lepeophtheirus</taxon>
    </lineage>
</organism>
<dbReference type="AlphaFoldDB" id="A0A0K2VFP2"/>
<protein>
    <submittedName>
        <fullName evidence="1">Uncharacterized protein</fullName>
    </submittedName>
</protein>
<evidence type="ECO:0000313" key="1">
    <source>
        <dbReference type="EMBL" id="CDW48997.1"/>
    </source>
</evidence>
<proteinExistence type="predicted"/>
<sequence>MSSCRGPLFKVIYHARTSRMSLLIFTTNNNSIEESLHSTSNILFKMNRK</sequence>
<reference evidence="1" key="1">
    <citation type="submission" date="2014-05" db="EMBL/GenBank/DDBJ databases">
        <authorList>
            <person name="Chronopoulou M."/>
        </authorList>
    </citation>
    <scope>NUCLEOTIDE SEQUENCE</scope>
    <source>
        <tissue evidence="1">Whole organism</tissue>
    </source>
</reference>